<proteinExistence type="predicted"/>
<evidence type="ECO:0000313" key="1">
    <source>
        <dbReference type="EMBL" id="RCH56206.1"/>
    </source>
</evidence>
<dbReference type="NCBIfam" id="NF003814">
    <property type="entry name" value="PRK05406.1-3"/>
    <property type="match status" value="1"/>
</dbReference>
<gene>
    <name evidence="1" type="ORF">DJ568_05585</name>
</gene>
<dbReference type="GO" id="GO:0005975">
    <property type="term" value="P:carbohydrate metabolic process"/>
    <property type="evidence" value="ECO:0007669"/>
    <property type="project" value="InterPro"/>
</dbReference>
<dbReference type="CDD" id="cd10787">
    <property type="entry name" value="LamB_YcsF_like"/>
    <property type="match status" value="1"/>
</dbReference>
<dbReference type="InterPro" id="IPR005501">
    <property type="entry name" value="LamB/YcsF/PxpA-like"/>
</dbReference>
<dbReference type="InterPro" id="IPR011330">
    <property type="entry name" value="Glyco_hydro/deAcase_b/a-brl"/>
</dbReference>
<reference evidence="1 2" key="1">
    <citation type="submission" date="2018-05" db="EMBL/GenBank/DDBJ databases">
        <title>Mucilaginibacter hurinus sp. nov., isolated from briquette warehouse soil.</title>
        <authorList>
            <person name="Choi L."/>
        </authorList>
    </citation>
    <scope>NUCLEOTIDE SEQUENCE [LARGE SCALE GENOMIC DNA]</scope>
    <source>
        <strain evidence="1 2">ZR32</strain>
    </source>
</reference>
<dbReference type="OrthoDB" id="9773478at2"/>
<dbReference type="Pfam" id="PF03746">
    <property type="entry name" value="LamB_YcsF"/>
    <property type="match status" value="1"/>
</dbReference>
<dbReference type="PANTHER" id="PTHR30292:SF0">
    <property type="entry name" value="5-OXOPROLINASE SUBUNIT A"/>
    <property type="match status" value="1"/>
</dbReference>
<dbReference type="RefSeq" id="WP_114004243.1">
    <property type="nucleotide sequence ID" value="NZ_QGDC01000002.1"/>
</dbReference>
<keyword evidence="2" id="KW-1185">Reference proteome</keyword>
<dbReference type="PANTHER" id="PTHR30292">
    <property type="entry name" value="UNCHARACTERIZED PROTEIN YBGL-RELATED"/>
    <property type="match status" value="1"/>
</dbReference>
<organism evidence="1 2">
    <name type="scientific">Mucilaginibacter hurinus</name>
    <dbReference type="NCBI Taxonomy" id="2201324"/>
    <lineage>
        <taxon>Bacteria</taxon>
        <taxon>Pseudomonadati</taxon>
        <taxon>Bacteroidota</taxon>
        <taxon>Sphingobacteriia</taxon>
        <taxon>Sphingobacteriales</taxon>
        <taxon>Sphingobacteriaceae</taxon>
        <taxon>Mucilaginibacter</taxon>
    </lineage>
</organism>
<dbReference type="Proteomes" id="UP000253209">
    <property type="component" value="Unassembled WGS sequence"/>
</dbReference>
<dbReference type="Gene3D" id="3.20.20.370">
    <property type="entry name" value="Glycoside hydrolase/deacetylase"/>
    <property type="match status" value="1"/>
</dbReference>
<comment type="caution">
    <text evidence="1">The sequence shown here is derived from an EMBL/GenBank/DDBJ whole genome shotgun (WGS) entry which is preliminary data.</text>
</comment>
<dbReference type="AlphaFoldDB" id="A0A367GTQ1"/>
<sequence length="253" mass="26785">MTAIDLNCDMGEAPGVEPLPNDAILMNYISSANIACGFHAGGPEVMRQTVNLALSRGVAIGAHPSLPDRENFGRREMAISPAETYGIVQQQIKTLQGIVQAAGGALHHVKPHGALYNMAARDAALAAAVAQAVYDFNGQLVLYALAGSHMITAAARLGLRTASEAFADRTYQDDGSLTPRAAGNALITDARQSLNQVLKMITHKSVISVNHRIVPLTAETICLHSDGAHAVEFAQLINQRLTDEGIAIKSPVF</sequence>
<dbReference type="SUPFAM" id="SSF88713">
    <property type="entry name" value="Glycoside hydrolase/deacetylase"/>
    <property type="match status" value="1"/>
</dbReference>
<protein>
    <submittedName>
        <fullName evidence="1">LamB/YcsF family protein</fullName>
    </submittedName>
</protein>
<evidence type="ECO:0000313" key="2">
    <source>
        <dbReference type="Proteomes" id="UP000253209"/>
    </source>
</evidence>
<accession>A0A367GTQ1</accession>
<dbReference type="EMBL" id="QGDC01000002">
    <property type="protein sequence ID" value="RCH56206.1"/>
    <property type="molecule type" value="Genomic_DNA"/>
</dbReference>
<name>A0A367GTQ1_9SPHI</name>
<dbReference type="NCBIfam" id="NF003816">
    <property type="entry name" value="PRK05406.1-5"/>
    <property type="match status" value="1"/>
</dbReference>